<name>A0AAV8VET1_9CUCU</name>
<dbReference type="EMBL" id="JANEYG010000114">
    <property type="protein sequence ID" value="KAJ8912714.1"/>
    <property type="molecule type" value="Genomic_DNA"/>
</dbReference>
<evidence type="ECO:0000256" key="1">
    <source>
        <dbReference type="SAM" id="MobiDB-lite"/>
    </source>
</evidence>
<dbReference type="AlphaFoldDB" id="A0AAV8VET1"/>
<comment type="caution">
    <text evidence="2">The sequence shown here is derived from an EMBL/GenBank/DDBJ whole genome shotgun (WGS) entry which is preliminary data.</text>
</comment>
<feature type="region of interest" description="Disordered" evidence="1">
    <location>
        <begin position="1"/>
        <end position="36"/>
    </location>
</feature>
<gene>
    <name evidence="2" type="ORF">NQ315_012268</name>
</gene>
<organism evidence="2 3">
    <name type="scientific">Exocentrus adspersus</name>
    <dbReference type="NCBI Taxonomy" id="1586481"/>
    <lineage>
        <taxon>Eukaryota</taxon>
        <taxon>Metazoa</taxon>
        <taxon>Ecdysozoa</taxon>
        <taxon>Arthropoda</taxon>
        <taxon>Hexapoda</taxon>
        <taxon>Insecta</taxon>
        <taxon>Pterygota</taxon>
        <taxon>Neoptera</taxon>
        <taxon>Endopterygota</taxon>
        <taxon>Coleoptera</taxon>
        <taxon>Polyphaga</taxon>
        <taxon>Cucujiformia</taxon>
        <taxon>Chrysomeloidea</taxon>
        <taxon>Cerambycidae</taxon>
        <taxon>Lamiinae</taxon>
        <taxon>Acanthocinini</taxon>
        <taxon>Exocentrus</taxon>
    </lineage>
</organism>
<reference evidence="2 3" key="1">
    <citation type="journal article" date="2023" name="Insect Mol. Biol.">
        <title>Genome sequencing provides insights into the evolution of gene families encoding plant cell wall-degrading enzymes in longhorned beetles.</title>
        <authorList>
            <person name="Shin N.R."/>
            <person name="Okamura Y."/>
            <person name="Kirsch R."/>
            <person name="Pauchet Y."/>
        </authorList>
    </citation>
    <scope>NUCLEOTIDE SEQUENCE [LARGE SCALE GENOMIC DNA]</scope>
    <source>
        <strain evidence="2">EAD_L_NR</strain>
    </source>
</reference>
<keyword evidence="3" id="KW-1185">Reference proteome</keyword>
<sequence>MVNKRKNISPIKRRSPISRNKKVNVNKKQKKKPTQKKICLTKAVKRIKNQIHKEKPDTLGDAIGVALKAAKNLKKKVKPTRVVKIPKTGGVLPLIPIFAGLSALGALSGGAAGIAKAVNDARSAKQQLQESHRHNKTMEAIALGKGMKIKKNGESGIINMDSKDNPGTHWTAYKKIGPTVLYFDSYDESNCKFYIDDHVIEIPEGSYEIADIEYFVLEKLAEINYERELEQYNKQQQQQQQQQRATTTAKKRCYISSDEIKSQHTKDLNENN</sequence>
<evidence type="ECO:0000313" key="2">
    <source>
        <dbReference type="EMBL" id="KAJ8912714.1"/>
    </source>
</evidence>
<feature type="compositionally biased region" description="Basic residues" evidence="1">
    <location>
        <begin position="1"/>
        <end position="35"/>
    </location>
</feature>
<dbReference type="Proteomes" id="UP001159042">
    <property type="component" value="Unassembled WGS sequence"/>
</dbReference>
<proteinExistence type="predicted"/>
<protein>
    <submittedName>
        <fullName evidence="2">Uncharacterized protein</fullName>
    </submittedName>
</protein>
<accession>A0AAV8VET1</accession>
<evidence type="ECO:0000313" key="3">
    <source>
        <dbReference type="Proteomes" id="UP001159042"/>
    </source>
</evidence>